<accession>A0A0G0TS77</accession>
<organism evidence="1 2">
    <name type="scientific">Candidatus Nomurabacteria bacterium GW2011_GWA2_40_9</name>
    <dbReference type="NCBI Taxonomy" id="1618734"/>
    <lineage>
        <taxon>Bacteria</taxon>
        <taxon>Candidatus Nomuraibacteriota</taxon>
    </lineage>
</organism>
<evidence type="ECO:0000313" key="2">
    <source>
        <dbReference type="Proteomes" id="UP000034749"/>
    </source>
</evidence>
<gene>
    <name evidence="1" type="ORF">UU24_C0001G0023</name>
</gene>
<comment type="caution">
    <text evidence="1">The sequence shown here is derived from an EMBL/GenBank/DDBJ whole genome shotgun (WGS) entry which is preliminary data.</text>
</comment>
<dbReference type="EMBL" id="LBZW01000001">
    <property type="protein sequence ID" value="KKR79864.1"/>
    <property type="molecule type" value="Genomic_DNA"/>
</dbReference>
<dbReference type="Proteomes" id="UP000034749">
    <property type="component" value="Unassembled WGS sequence"/>
</dbReference>
<name>A0A0G0TS77_9BACT</name>
<sequence length="202" mass="23892">MHFNQEKYMYNPGENIKLWDKIGLSKQELEKIALDFERQTIKNHENVRKTACSIEQEFGERGVDFEGIIFAQLSKEFNPEDVDFNNEIEKSMRNIVSTSYSQYIVDGVYPRTHLIELKKNEGGGYRINFDINYEYRDAHQLFLFIASKIPDFYRKLEKARIERKPLELARDIEKQFGLGMYRKITTAQVADARKLLFKLGKF</sequence>
<protein>
    <submittedName>
        <fullName evidence="1">Uncharacterized protein</fullName>
    </submittedName>
</protein>
<reference evidence="1 2" key="1">
    <citation type="journal article" date="2015" name="Nature">
        <title>rRNA introns, odd ribosomes, and small enigmatic genomes across a large radiation of phyla.</title>
        <authorList>
            <person name="Brown C.T."/>
            <person name="Hug L.A."/>
            <person name="Thomas B.C."/>
            <person name="Sharon I."/>
            <person name="Castelle C.J."/>
            <person name="Singh A."/>
            <person name="Wilkins M.J."/>
            <person name="Williams K.H."/>
            <person name="Banfield J.F."/>
        </authorList>
    </citation>
    <scope>NUCLEOTIDE SEQUENCE [LARGE SCALE GENOMIC DNA]</scope>
</reference>
<evidence type="ECO:0000313" key="1">
    <source>
        <dbReference type="EMBL" id="KKR79864.1"/>
    </source>
</evidence>
<proteinExistence type="predicted"/>
<dbReference type="AlphaFoldDB" id="A0A0G0TS77"/>